<organism evidence="2 3">
    <name type="scientific">Cyphomyrmex costatus</name>
    <dbReference type="NCBI Taxonomy" id="456900"/>
    <lineage>
        <taxon>Eukaryota</taxon>
        <taxon>Metazoa</taxon>
        <taxon>Ecdysozoa</taxon>
        <taxon>Arthropoda</taxon>
        <taxon>Hexapoda</taxon>
        <taxon>Insecta</taxon>
        <taxon>Pterygota</taxon>
        <taxon>Neoptera</taxon>
        <taxon>Endopterygota</taxon>
        <taxon>Hymenoptera</taxon>
        <taxon>Apocrita</taxon>
        <taxon>Aculeata</taxon>
        <taxon>Formicoidea</taxon>
        <taxon>Formicidae</taxon>
        <taxon>Myrmicinae</taxon>
        <taxon>Cyphomyrmex</taxon>
    </lineage>
</organism>
<sequence length="91" mass="10741">MSLIIIVCLFGAVDEARILVVLPLHGLKSHYIVYEPLLKRELRKSEVFIFQYWARSHSYCVRIPFLFLRGIKRRKKLIHEGHEKSTLPPIL</sequence>
<keyword evidence="1" id="KW-0732">Signal</keyword>
<accession>A0A195CVY1</accession>
<evidence type="ECO:0000313" key="3">
    <source>
        <dbReference type="Proteomes" id="UP000078542"/>
    </source>
</evidence>
<gene>
    <name evidence="2" type="ORF">ALC62_04220</name>
</gene>
<dbReference type="Proteomes" id="UP000078542">
    <property type="component" value="Unassembled WGS sequence"/>
</dbReference>
<proteinExistence type="predicted"/>
<feature type="chain" id="PRO_5012136276" evidence="1">
    <location>
        <begin position="16"/>
        <end position="91"/>
    </location>
</feature>
<evidence type="ECO:0000256" key="1">
    <source>
        <dbReference type="SAM" id="SignalP"/>
    </source>
</evidence>
<dbReference type="EMBL" id="KQ977220">
    <property type="protein sequence ID" value="KYN04836.1"/>
    <property type="molecule type" value="Genomic_DNA"/>
</dbReference>
<evidence type="ECO:0000313" key="2">
    <source>
        <dbReference type="EMBL" id="KYN04836.1"/>
    </source>
</evidence>
<feature type="signal peptide" evidence="1">
    <location>
        <begin position="1"/>
        <end position="15"/>
    </location>
</feature>
<reference evidence="2 3" key="1">
    <citation type="submission" date="2016-03" db="EMBL/GenBank/DDBJ databases">
        <title>Cyphomyrmex costatus WGS genome.</title>
        <authorList>
            <person name="Nygaard S."/>
            <person name="Hu H."/>
            <person name="Boomsma J."/>
            <person name="Zhang G."/>
        </authorList>
    </citation>
    <scope>NUCLEOTIDE SEQUENCE [LARGE SCALE GENOMIC DNA]</scope>
    <source>
        <strain evidence="2">MS0001</strain>
        <tissue evidence="2">Whole body</tissue>
    </source>
</reference>
<dbReference type="AlphaFoldDB" id="A0A195CVY1"/>
<protein>
    <submittedName>
        <fullName evidence="2">Uncharacterized protein</fullName>
    </submittedName>
</protein>
<name>A0A195CVY1_9HYME</name>
<keyword evidence="3" id="KW-1185">Reference proteome</keyword>